<dbReference type="eggNOG" id="ENOG502S01V">
    <property type="taxonomic scope" value="Eukaryota"/>
</dbReference>
<evidence type="ECO:0000256" key="1">
    <source>
        <dbReference type="SAM" id="SignalP"/>
    </source>
</evidence>
<dbReference type="PANTHER" id="PTHR31676:SF151">
    <property type="entry name" value="DUF538 FAMILY PROTEIN"/>
    <property type="match status" value="1"/>
</dbReference>
<dbReference type="InterPro" id="IPR007493">
    <property type="entry name" value="DUF538"/>
</dbReference>
<evidence type="ECO:0008006" key="4">
    <source>
        <dbReference type="Google" id="ProtNLM"/>
    </source>
</evidence>
<feature type="signal peptide" evidence="1">
    <location>
        <begin position="1"/>
        <end position="24"/>
    </location>
</feature>
<evidence type="ECO:0000313" key="3">
    <source>
        <dbReference type="Proteomes" id="UP000017836"/>
    </source>
</evidence>
<accession>W1PZ10</accession>
<dbReference type="EMBL" id="KI392605">
    <property type="protein sequence ID" value="ERN12775.1"/>
    <property type="molecule type" value="Genomic_DNA"/>
</dbReference>
<dbReference type="Proteomes" id="UP000017836">
    <property type="component" value="Unassembled WGS sequence"/>
</dbReference>
<dbReference type="OMA" id="TIKIRPY"/>
<keyword evidence="1" id="KW-0732">Signal</keyword>
<protein>
    <recommendedName>
        <fullName evidence="4">DUF538 domain-containing protein</fullName>
    </recommendedName>
</protein>
<dbReference type="KEGG" id="atr:18441001"/>
<dbReference type="OrthoDB" id="766568at2759"/>
<sequence length="169" mass="19045">MANSSFPLLIILSLFFLSLNPVKGGAVHELLQSNGLPAGLLPKDVKSYSLEDDGRLEIHLDQPCYAKFDGMVYYDRVVRGNLSYGELTGVAGFSQEELFLWLPIKDIKVTDPHSGVIVFDIGVVHKQLSFSLFEDPPDCRPEGKQSLRLRLRSDDLLGKIDKNQREEYY</sequence>
<dbReference type="PANTHER" id="PTHR31676">
    <property type="entry name" value="T31J12.3 PROTEIN-RELATED"/>
    <property type="match status" value="1"/>
</dbReference>
<dbReference type="InterPro" id="IPR036758">
    <property type="entry name" value="At5g01610-like"/>
</dbReference>
<evidence type="ECO:0000313" key="2">
    <source>
        <dbReference type="EMBL" id="ERN12775.1"/>
    </source>
</evidence>
<gene>
    <name evidence="2" type="ORF">AMTR_s00043p00200240</name>
</gene>
<keyword evidence="3" id="KW-1185">Reference proteome</keyword>
<name>W1PZ10_AMBTC</name>
<reference evidence="3" key="1">
    <citation type="journal article" date="2013" name="Science">
        <title>The Amborella genome and the evolution of flowering plants.</title>
        <authorList>
            <consortium name="Amborella Genome Project"/>
        </authorList>
    </citation>
    <scope>NUCLEOTIDE SEQUENCE [LARGE SCALE GENOMIC DNA]</scope>
</reference>
<dbReference type="FunFam" id="2.30.240.10:FF:000002">
    <property type="entry name" value="Uncharacterized protein At3g07460"/>
    <property type="match status" value="1"/>
</dbReference>
<proteinExistence type="predicted"/>
<dbReference type="Gramene" id="ERN12775">
    <property type="protein sequence ID" value="ERN12775"/>
    <property type="gene ID" value="AMTR_s00043p00200240"/>
</dbReference>
<dbReference type="Pfam" id="PF04398">
    <property type="entry name" value="DUF538"/>
    <property type="match status" value="1"/>
</dbReference>
<feature type="chain" id="PRO_5004808306" description="DUF538 domain-containing protein" evidence="1">
    <location>
        <begin position="25"/>
        <end position="169"/>
    </location>
</feature>
<dbReference type="Gene3D" id="2.30.240.10">
    <property type="entry name" value="At5g01610-like"/>
    <property type="match status" value="1"/>
</dbReference>
<organism evidence="2 3">
    <name type="scientific">Amborella trichopoda</name>
    <dbReference type="NCBI Taxonomy" id="13333"/>
    <lineage>
        <taxon>Eukaryota</taxon>
        <taxon>Viridiplantae</taxon>
        <taxon>Streptophyta</taxon>
        <taxon>Embryophyta</taxon>
        <taxon>Tracheophyta</taxon>
        <taxon>Spermatophyta</taxon>
        <taxon>Magnoliopsida</taxon>
        <taxon>Amborellales</taxon>
        <taxon>Amborellaceae</taxon>
        <taxon>Amborella</taxon>
    </lineage>
</organism>
<dbReference type="HOGENOM" id="CLU_089542_3_2_1"/>
<dbReference type="AlphaFoldDB" id="W1PZ10"/>
<dbReference type="SUPFAM" id="SSF141562">
    <property type="entry name" value="At5g01610-like"/>
    <property type="match status" value="1"/>
</dbReference>